<sequence>MEMSYYREHSVHLLGMTYTLNGMEYDSASEKNLPIEEFYRQLREGGESKTAQVSLDKATSAFEKLVEEGYDVFHLAFSSALSGTYQSCTVAANDVMERHPEAKIIVVDSLAASMGQGLMLNYAVTLKEQGKSLEELTAIIEAEKLRFCHNFTVDDLHFLHRGGRVSKMTAIMGTALGIKPTLHVDDEGRLINVGKVRGRKQSLNWLVDKMGERIGSHKNEVVYVSHGDCEDDAKYVADLVKKHFGIKNVVIGYIGPVIGTHSGPGTVALFFVGDTRDI</sequence>
<dbReference type="InterPro" id="IPR043168">
    <property type="entry name" value="DegV_C"/>
</dbReference>
<accession>A0A926E4F5</accession>
<evidence type="ECO:0000256" key="1">
    <source>
        <dbReference type="ARBA" id="ARBA00003238"/>
    </source>
</evidence>
<keyword evidence="2" id="KW-0446">Lipid-binding</keyword>
<evidence type="ECO:0000256" key="2">
    <source>
        <dbReference type="ARBA" id="ARBA00023121"/>
    </source>
</evidence>
<dbReference type="Pfam" id="PF02645">
    <property type="entry name" value="DegV"/>
    <property type="match status" value="1"/>
</dbReference>
<gene>
    <name evidence="3" type="ORF">H8710_12530</name>
</gene>
<name>A0A926E4F5_9FIRM</name>
<dbReference type="NCBIfam" id="TIGR00762">
    <property type="entry name" value="DegV"/>
    <property type="match status" value="1"/>
</dbReference>
<protein>
    <submittedName>
        <fullName evidence="3">DegV family protein</fullName>
    </submittedName>
</protein>
<dbReference type="Gene3D" id="2.20.28.50">
    <property type="entry name" value="degv family protein"/>
    <property type="match status" value="1"/>
</dbReference>
<comment type="function">
    <text evidence="1">May bind long-chain fatty acids, such as palmitate, and may play a role in lipid transport or fatty acid metabolism.</text>
</comment>
<dbReference type="PANTHER" id="PTHR33434">
    <property type="entry name" value="DEGV DOMAIN-CONTAINING PROTEIN DR_1986-RELATED"/>
    <property type="match status" value="1"/>
</dbReference>
<dbReference type="AlphaFoldDB" id="A0A926E4F5"/>
<dbReference type="PANTHER" id="PTHR33434:SF3">
    <property type="entry name" value="DEGV DOMAIN-CONTAINING PROTEIN YITS"/>
    <property type="match status" value="1"/>
</dbReference>
<dbReference type="Gene3D" id="3.30.1180.10">
    <property type="match status" value="1"/>
</dbReference>
<dbReference type="PROSITE" id="PS51482">
    <property type="entry name" value="DEGV"/>
    <property type="match status" value="1"/>
</dbReference>
<reference evidence="3" key="1">
    <citation type="submission" date="2020-08" db="EMBL/GenBank/DDBJ databases">
        <title>Genome public.</title>
        <authorList>
            <person name="Liu C."/>
            <person name="Sun Q."/>
        </authorList>
    </citation>
    <scope>NUCLEOTIDE SEQUENCE</scope>
    <source>
        <strain evidence="3">NSJ-33</strain>
    </source>
</reference>
<comment type="caution">
    <text evidence="3">The sequence shown here is derived from an EMBL/GenBank/DDBJ whole genome shotgun (WGS) entry which is preliminary data.</text>
</comment>
<organism evidence="3 4">
    <name type="scientific">Fumia xinanensis</name>
    <dbReference type="NCBI Taxonomy" id="2763659"/>
    <lineage>
        <taxon>Bacteria</taxon>
        <taxon>Bacillati</taxon>
        <taxon>Bacillota</taxon>
        <taxon>Clostridia</taxon>
        <taxon>Eubacteriales</taxon>
        <taxon>Oscillospiraceae</taxon>
        <taxon>Fumia</taxon>
    </lineage>
</organism>
<keyword evidence="4" id="KW-1185">Reference proteome</keyword>
<dbReference type="Gene3D" id="3.40.50.10440">
    <property type="entry name" value="Dihydroxyacetone kinase, domain 1"/>
    <property type="match status" value="1"/>
</dbReference>
<evidence type="ECO:0000313" key="4">
    <source>
        <dbReference type="Proteomes" id="UP000610760"/>
    </source>
</evidence>
<dbReference type="InterPro" id="IPR050270">
    <property type="entry name" value="DegV_domain_contain"/>
</dbReference>
<dbReference type="Proteomes" id="UP000610760">
    <property type="component" value="Unassembled WGS sequence"/>
</dbReference>
<dbReference type="SUPFAM" id="SSF82549">
    <property type="entry name" value="DAK1/DegV-like"/>
    <property type="match status" value="1"/>
</dbReference>
<dbReference type="InterPro" id="IPR003797">
    <property type="entry name" value="DegV"/>
</dbReference>
<dbReference type="GO" id="GO:0008289">
    <property type="term" value="F:lipid binding"/>
    <property type="evidence" value="ECO:0007669"/>
    <property type="project" value="UniProtKB-KW"/>
</dbReference>
<proteinExistence type="predicted"/>
<evidence type="ECO:0000313" key="3">
    <source>
        <dbReference type="EMBL" id="MBC8560892.1"/>
    </source>
</evidence>
<dbReference type="EMBL" id="JACRSV010000005">
    <property type="protein sequence ID" value="MBC8560892.1"/>
    <property type="molecule type" value="Genomic_DNA"/>
</dbReference>